<dbReference type="InterPro" id="IPR050314">
    <property type="entry name" value="Glycosyl_Hydrlase_18"/>
</dbReference>
<dbReference type="Pfam" id="PF00704">
    <property type="entry name" value="Glyco_hydro_18"/>
    <property type="match status" value="1"/>
</dbReference>
<evidence type="ECO:0000313" key="4">
    <source>
        <dbReference type="EMBL" id="MFC7189122.1"/>
    </source>
</evidence>
<keyword evidence="2" id="KW-0326">Glycosidase</keyword>
<dbReference type="EMBL" id="JBHTAX010000001">
    <property type="protein sequence ID" value="MFC7189122.1"/>
    <property type="molecule type" value="Genomic_DNA"/>
</dbReference>
<comment type="caution">
    <text evidence="4">The sequence shown here is derived from an EMBL/GenBank/DDBJ whole genome shotgun (WGS) entry which is preliminary data.</text>
</comment>
<dbReference type="PANTHER" id="PTHR11177">
    <property type="entry name" value="CHITINASE"/>
    <property type="match status" value="1"/>
</dbReference>
<dbReference type="Proteomes" id="UP001596417">
    <property type="component" value="Unassembled WGS sequence"/>
</dbReference>
<dbReference type="CDD" id="cd06548">
    <property type="entry name" value="GH18_chitinase"/>
    <property type="match status" value="1"/>
</dbReference>
<dbReference type="SUPFAM" id="SSF54556">
    <property type="entry name" value="Chitinase insertion domain"/>
    <property type="match status" value="1"/>
</dbReference>
<dbReference type="SMART" id="SM00636">
    <property type="entry name" value="Glyco_18"/>
    <property type="match status" value="1"/>
</dbReference>
<dbReference type="PANTHER" id="PTHR11177:SF317">
    <property type="entry name" value="CHITINASE 12-RELATED"/>
    <property type="match status" value="1"/>
</dbReference>
<sequence>MTDKTTMIDKTTETQTRRRTVLRTAGVLATTPLLGRIAGVGRAEPDTITHPRIVGYYPSWAGDYTPSDVPYDKLTHLQYAFLEPQSDGTVVVGSAAEEDLLSELQTYDNENTVFVLSISSGWYSGTFSDAASTPERRQRFAKTAIDIMEKYNFDGLDLDWEFPDGTVRAEDPHNFTLLLEECRKQLDSRIGSWTSLSIAGSQNYNTIDQAYEVDIISDYLDYVNVMTYDFNGGWSNDTNFNAPLYAASDDPDGNTTFNANYAMEHWASKSIATDKLVVGMPFYGRSFSGVAPANDGLYNSFDSETAETYQTIEETIKPQSDYEYHWHPEAAVPWLYSAADQTFISYDDADSIANKAEYARESDFGGAMCWELSQDPSNTLIDEIHSVFDS</sequence>
<dbReference type="AlphaFoldDB" id="A0ABD5YMY3"/>
<gene>
    <name evidence="4" type="ORF">ACFQL7_04175</name>
</gene>
<organism evidence="4 5">
    <name type="scientific">Halocatena marina</name>
    <dbReference type="NCBI Taxonomy" id="2934937"/>
    <lineage>
        <taxon>Archaea</taxon>
        <taxon>Methanobacteriati</taxon>
        <taxon>Methanobacteriota</taxon>
        <taxon>Stenosarchaea group</taxon>
        <taxon>Halobacteria</taxon>
        <taxon>Halobacteriales</taxon>
        <taxon>Natronomonadaceae</taxon>
        <taxon>Halocatena</taxon>
    </lineage>
</organism>
<dbReference type="GO" id="GO:0016798">
    <property type="term" value="F:hydrolase activity, acting on glycosyl bonds"/>
    <property type="evidence" value="ECO:0007669"/>
    <property type="project" value="UniProtKB-KW"/>
</dbReference>
<dbReference type="InterPro" id="IPR001223">
    <property type="entry name" value="Glyco_hydro18_cat"/>
</dbReference>
<dbReference type="InterPro" id="IPR017853">
    <property type="entry name" value="GH"/>
</dbReference>
<dbReference type="GeneID" id="76198688"/>
<protein>
    <submittedName>
        <fullName evidence="4">Glycoside hydrolase family 18 protein</fullName>
    </submittedName>
</protein>
<evidence type="ECO:0000259" key="3">
    <source>
        <dbReference type="PROSITE" id="PS51910"/>
    </source>
</evidence>
<feature type="domain" description="GH18" evidence="3">
    <location>
        <begin position="51"/>
        <end position="390"/>
    </location>
</feature>
<name>A0ABD5YMY3_9EURY</name>
<dbReference type="SUPFAM" id="SSF51445">
    <property type="entry name" value="(Trans)glycosidases"/>
    <property type="match status" value="1"/>
</dbReference>
<evidence type="ECO:0000256" key="1">
    <source>
        <dbReference type="ARBA" id="ARBA00022801"/>
    </source>
</evidence>
<dbReference type="InterPro" id="IPR001579">
    <property type="entry name" value="Glyco_hydro_18_chit_AS"/>
</dbReference>
<dbReference type="PROSITE" id="PS01095">
    <property type="entry name" value="GH18_1"/>
    <property type="match status" value="1"/>
</dbReference>
<accession>A0ABD5YMY3</accession>
<evidence type="ECO:0000313" key="5">
    <source>
        <dbReference type="Proteomes" id="UP001596417"/>
    </source>
</evidence>
<dbReference type="Gene3D" id="3.10.50.10">
    <property type="match status" value="1"/>
</dbReference>
<keyword evidence="5" id="KW-1185">Reference proteome</keyword>
<reference evidence="4 5" key="1">
    <citation type="journal article" date="2019" name="Int. J. Syst. Evol. Microbiol.">
        <title>The Global Catalogue of Microorganisms (GCM) 10K type strain sequencing project: providing services to taxonomists for standard genome sequencing and annotation.</title>
        <authorList>
            <consortium name="The Broad Institute Genomics Platform"/>
            <consortium name="The Broad Institute Genome Sequencing Center for Infectious Disease"/>
            <person name="Wu L."/>
            <person name="Ma J."/>
        </authorList>
    </citation>
    <scope>NUCLEOTIDE SEQUENCE [LARGE SCALE GENOMIC DNA]</scope>
    <source>
        <strain evidence="4 5">RDMS1</strain>
    </source>
</reference>
<dbReference type="Gene3D" id="3.20.20.80">
    <property type="entry name" value="Glycosidases"/>
    <property type="match status" value="1"/>
</dbReference>
<keyword evidence="1 4" id="KW-0378">Hydrolase</keyword>
<dbReference type="PROSITE" id="PS51910">
    <property type="entry name" value="GH18_2"/>
    <property type="match status" value="1"/>
</dbReference>
<evidence type="ECO:0000256" key="2">
    <source>
        <dbReference type="ARBA" id="ARBA00023295"/>
    </source>
</evidence>
<dbReference type="InterPro" id="IPR011583">
    <property type="entry name" value="Chitinase_II/V-like_cat"/>
</dbReference>
<proteinExistence type="predicted"/>
<dbReference type="RefSeq" id="WP_264555131.1">
    <property type="nucleotide sequence ID" value="NZ_CP109979.1"/>
</dbReference>
<dbReference type="InterPro" id="IPR029070">
    <property type="entry name" value="Chitinase_insertion_sf"/>
</dbReference>